<dbReference type="OrthoDB" id="9995210at2759"/>
<evidence type="ECO:0000313" key="4">
    <source>
        <dbReference type="Proteomes" id="UP000011087"/>
    </source>
</evidence>
<dbReference type="KEGG" id="gtt:GUITHDRAFT_73954"/>
<reference evidence="4" key="2">
    <citation type="submission" date="2012-11" db="EMBL/GenBank/DDBJ databases">
        <authorList>
            <person name="Kuo A."/>
            <person name="Curtis B.A."/>
            <person name="Tanifuji G."/>
            <person name="Burki F."/>
            <person name="Gruber A."/>
            <person name="Irimia M."/>
            <person name="Maruyama S."/>
            <person name="Arias M.C."/>
            <person name="Ball S.G."/>
            <person name="Gile G.H."/>
            <person name="Hirakawa Y."/>
            <person name="Hopkins J.F."/>
            <person name="Rensing S.A."/>
            <person name="Schmutz J."/>
            <person name="Symeonidi A."/>
            <person name="Elias M."/>
            <person name="Eveleigh R.J."/>
            <person name="Herman E.K."/>
            <person name="Klute M.J."/>
            <person name="Nakayama T."/>
            <person name="Obornik M."/>
            <person name="Reyes-Prieto A."/>
            <person name="Armbrust E.V."/>
            <person name="Aves S.J."/>
            <person name="Beiko R.G."/>
            <person name="Coutinho P."/>
            <person name="Dacks J.B."/>
            <person name="Durnford D.G."/>
            <person name="Fast N.M."/>
            <person name="Green B.R."/>
            <person name="Grisdale C."/>
            <person name="Hempe F."/>
            <person name="Henrissat B."/>
            <person name="Hoppner M.P."/>
            <person name="Ishida K.-I."/>
            <person name="Kim E."/>
            <person name="Koreny L."/>
            <person name="Kroth P.G."/>
            <person name="Liu Y."/>
            <person name="Malik S.-B."/>
            <person name="Maier U.G."/>
            <person name="McRose D."/>
            <person name="Mock T."/>
            <person name="Neilson J.A."/>
            <person name="Onodera N.T."/>
            <person name="Poole A.M."/>
            <person name="Pritham E.J."/>
            <person name="Richards T.A."/>
            <person name="Rocap G."/>
            <person name="Roy S.W."/>
            <person name="Sarai C."/>
            <person name="Schaack S."/>
            <person name="Shirato S."/>
            <person name="Slamovits C.H."/>
            <person name="Spencer D.F."/>
            <person name="Suzuki S."/>
            <person name="Worden A.Z."/>
            <person name="Zauner S."/>
            <person name="Barry K."/>
            <person name="Bell C."/>
            <person name="Bharti A.K."/>
            <person name="Crow J.A."/>
            <person name="Grimwood J."/>
            <person name="Kramer R."/>
            <person name="Lindquist E."/>
            <person name="Lucas S."/>
            <person name="Salamov A."/>
            <person name="McFadden G.I."/>
            <person name="Lane C.E."/>
            <person name="Keeling P.J."/>
            <person name="Gray M.W."/>
            <person name="Grigoriev I.V."/>
            <person name="Archibald J.M."/>
        </authorList>
    </citation>
    <scope>NUCLEOTIDE SEQUENCE</scope>
    <source>
        <strain evidence="4">CCMP2712</strain>
    </source>
</reference>
<dbReference type="Gene3D" id="1.25.40.20">
    <property type="entry name" value="Ankyrin repeat-containing domain"/>
    <property type="match status" value="2"/>
</dbReference>
<feature type="non-terminal residue" evidence="2">
    <location>
        <position position="184"/>
    </location>
</feature>
<dbReference type="SMART" id="SM00248">
    <property type="entry name" value="ANK"/>
    <property type="match status" value="3"/>
</dbReference>
<accession>L1J1L1</accession>
<keyword evidence="1" id="KW-0040">ANK repeat</keyword>
<organism evidence="2">
    <name type="scientific">Guillardia theta (strain CCMP2712)</name>
    <name type="common">Cryptophyte</name>
    <dbReference type="NCBI Taxonomy" id="905079"/>
    <lineage>
        <taxon>Eukaryota</taxon>
        <taxon>Cryptophyceae</taxon>
        <taxon>Pyrenomonadales</taxon>
        <taxon>Geminigeraceae</taxon>
        <taxon>Guillardia</taxon>
    </lineage>
</organism>
<reference evidence="3" key="3">
    <citation type="submission" date="2015-06" db="UniProtKB">
        <authorList>
            <consortium name="EnsemblProtists"/>
        </authorList>
    </citation>
    <scope>IDENTIFICATION</scope>
</reference>
<dbReference type="PROSITE" id="PS50297">
    <property type="entry name" value="ANK_REP_REGION"/>
    <property type="match status" value="2"/>
</dbReference>
<sequence>MCKFAAEGNKEQLKRLIVNGIEVNESNYDQRTALHLAASEGHVDVVEYLLEKKADANFRDRTGGTPLSDALRHKHERIQEILRMSGGQLKGIDIATELCSAAAEGDVAKLKALIVNGANPESADANNRTALHLAASNGEVTVLDHLVRLLDPPMNLDALDSFGGTPLDDAYRHGKRVAIAILED</sequence>
<name>L1J1L1_GUITC</name>
<dbReference type="InterPro" id="IPR045319">
    <property type="entry name" value="KAT/AKT"/>
</dbReference>
<dbReference type="EnsemblProtists" id="EKX42413">
    <property type="protein sequence ID" value="EKX42413"/>
    <property type="gene ID" value="GUITHDRAFT_73954"/>
</dbReference>
<dbReference type="PROSITE" id="PS50088">
    <property type="entry name" value="ANK_REPEAT"/>
    <property type="match status" value="2"/>
</dbReference>
<dbReference type="Pfam" id="PF12796">
    <property type="entry name" value="Ank_2"/>
    <property type="match status" value="2"/>
</dbReference>
<dbReference type="PANTHER" id="PTHR45743">
    <property type="entry name" value="POTASSIUM CHANNEL AKT1"/>
    <property type="match status" value="1"/>
</dbReference>
<dbReference type="eggNOG" id="KOG0498">
    <property type="taxonomic scope" value="Eukaryota"/>
</dbReference>
<dbReference type="RefSeq" id="XP_005829393.1">
    <property type="nucleotide sequence ID" value="XM_005829336.1"/>
</dbReference>
<dbReference type="PaxDb" id="55529-EKX42413"/>
<evidence type="ECO:0000256" key="1">
    <source>
        <dbReference type="PROSITE-ProRule" id="PRU00023"/>
    </source>
</evidence>
<dbReference type="Proteomes" id="UP000011087">
    <property type="component" value="Unassembled WGS sequence"/>
</dbReference>
<dbReference type="AlphaFoldDB" id="L1J1L1"/>
<keyword evidence="4" id="KW-1185">Reference proteome</keyword>
<reference evidence="2 4" key="1">
    <citation type="journal article" date="2012" name="Nature">
        <title>Algal genomes reveal evolutionary mosaicism and the fate of nucleomorphs.</title>
        <authorList>
            <consortium name="DOE Joint Genome Institute"/>
            <person name="Curtis B.A."/>
            <person name="Tanifuji G."/>
            <person name="Burki F."/>
            <person name="Gruber A."/>
            <person name="Irimia M."/>
            <person name="Maruyama S."/>
            <person name="Arias M.C."/>
            <person name="Ball S.G."/>
            <person name="Gile G.H."/>
            <person name="Hirakawa Y."/>
            <person name="Hopkins J.F."/>
            <person name="Kuo A."/>
            <person name="Rensing S.A."/>
            <person name="Schmutz J."/>
            <person name="Symeonidi A."/>
            <person name="Elias M."/>
            <person name="Eveleigh R.J."/>
            <person name="Herman E.K."/>
            <person name="Klute M.J."/>
            <person name="Nakayama T."/>
            <person name="Obornik M."/>
            <person name="Reyes-Prieto A."/>
            <person name="Armbrust E.V."/>
            <person name="Aves S.J."/>
            <person name="Beiko R.G."/>
            <person name="Coutinho P."/>
            <person name="Dacks J.B."/>
            <person name="Durnford D.G."/>
            <person name="Fast N.M."/>
            <person name="Green B.R."/>
            <person name="Grisdale C.J."/>
            <person name="Hempel F."/>
            <person name="Henrissat B."/>
            <person name="Hoppner M.P."/>
            <person name="Ishida K."/>
            <person name="Kim E."/>
            <person name="Koreny L."/>
            <person name="Kroth P.G."/>
            <person name="Liu Y."/>
            <person name="Malik S.B."/>
            <person name="Maier U.G."/>
            <person name="McRose D."/>
            <person name="Mock T."/>
            <person name="Neilson J.A."/>
            <person name="Onodera N.T."/>
            <person name="Poole A.M."/>
            <person name="Pritham E.J."/>
            <person name="Richards T.A."/>
            <person name="Rocap G."/>
            <person name="Roy S.W."/>
            <person name="Sarai C."/>
            <person name="Schaack S."/>
            <person name="Shirato S."/>
            <person name="Slamovits C.H."/>
            <person name="Spencer D.F."/>
            <person name="Suzuki S."/>
            <person name="Worden A.Z."/>
            <person name="Zauner S."/>
            <person name="Barry K."/>
            <person name="Bell C."/>
            <person name="Bharti A.K."/>
            <person name="Crow J.A."/>
            <person name="Grimwood J."/>
            <person name="Kramer R."/>
            <person name="Lindquist E."/>
            <person name="Lucas S."/>
            <person name="Salamov A."/>
            <person name="McFadden G.I."/>
            <person name="Lane C.E."/>
            <person name="Keeling P.J."/>
            <person name="Gray M.W."/>
            <person name="Grigoriev I.V."/>
            <person name="Archibald J.M."/>
        </authorList>
    </citation>
    <scope>NUCLEOTIDE SEQUENCE</scope>
    <source>
        <strain evidence="2 4">CCMP2712</strain>
    </source>
</reference>
<evidence type="ECO:0000313" key="2">
    <source>
        <dbReference type="EMBL" id="EKX42413.1"/>
    </source>
</evidence>
<dbReference type="SUPFAM" id="SSF48403">
    <property type="entry name" value="Ankyrin repeat"/>
    <property type="match status" value="1"/>
</dbReference>
<dbReference type="GO" id="GO:0005249">
    <property type="term" value="F:voltage-gated potassium channel activity"/>
    <property type="evidence" value="ECO:0007669"/>
    <property type="project" value="InterPro"/>
</dbReference>
<evidence type="ECO:0000313" key="3">
    <source>
        <dbReference type="EnsemblProtists" id="EKX42413"/>
    </source>
</evidence>
<dbReference type="HOGENOM" id="CLU_000134_18_0_1"/>
<feature type="repeat" description="ANK" evidence="1">
    <location>
        <begin position="29"/>
        <end position="61"/>
    </location>
</feature>
<proteinExistence type="predicted"/>
<dbReference type="InterPro" id="IPR036770">
    <property type="entry name" value="Ankyrin_rpt-contain_sf"/>
</dbReference>
<dbReference type="GeneID" id="17298959"/>
<gene>
    <name evidence="2" type="ORF">GUITHDRAFT_73954</name>
</gene>
<dbReference type="OMA" id="ACRCIDN"/>
<dbReference type="InterPro" id="IPR002110">
    <property type="entry name" value="Ankyrin_rpt"/>
</dbReference>
<feature type="repeat" description="ANK" evidence="1">
    <location>
        <begin position="126"/>
        <end position="161"/>
    </location>
</feature>
<dbReference type="EMBL" id="JH993017">
    <property type="protein sequence ID" value="EKX42413.1"/>
    <property type="molecule type" value="Genomic_DNA"/>
</dbReference>
<protein>
    <submittedName>
        <fullName evidence="2 3">Uncharacterized protein</fullName>
    </submittedName>
</protein>